<dbReference type="GO" id="GO:0016538">
    <property type="term" value="F:cyclin-dependent protein serine/threonine kinase regulator activity"/>
    <property type="evidence" value="ECO:0007669"/>
    <property type="project" value="TreeGrafter"/>
</dbReference>
<keyword evidence="3" id="KW-0812">Transmembrane</keyword>
<accession>A0A9P0B3X4</accession>
<evidence type="ECO:0000256" key="1">
    <source>
        <dbReference type="ARBA" id="ARBA00038508"/>
    </source>
</evidence>
<dbReference type="Proteomes" id="UP001154078">
    <property type="component" value="Chromosome 4"/>
</dbReference>
<dbReference type="GO" id="GO:0019901">
    <property type="term" value="F:protein kinase binding"/>
    <property type="evidence" value="ECO:0007669"/>
    <property type="project" value="InterPro"/>
</dbReference>
<dbReference type="AlphaFoldDB" id="A0A9P0B3X4"/>
<dbReference type="Gene3D" id="1.10.472.10">
    <property type="entry name" value="Cyclin-like"/>
    <property type="match status" value="1"/>
</dbReference>
<proteinExistence type="inferred from homology"/>
<dbReference type="InterPro" id="IPR036915">
    <property type="entry name" value="Cyclin-like_sf"/>
</dbReference>
<sequence>MSKISKGSSGKSFKSVGDHQKYLSRIKKTLYYGKLPKTDALSLPVTELAAELFSEAQKGKSLKRLDCYDASKISRNACVSPCSLVLAMLYLERLKKCNPEYLARTAPSDLFLVSLMISSKFLFDDGESDEVFMDEWAASGGMTVKELISLERDFLQAIEWEVYVGELKFWKKLNEIEYALAERQGKSRGFLTYTELEILSRTLDLHNLLQCLVALSVILMATYAAGILTLIGSVFLTSQIPGTTLYAGRKMIEMPNVGSDYVYGENKTDTCKFLKMDAVDVFKTGILLASISANESNSQAVTWDWWSIPAMNWLATTSDYVEKFELPLKNPFFFETYDLELDRYRIEDRLDKAVKTRIQDQMETSWHAEWTDTIKYGLFYHKLAPNLLYNVKS</sequence>
<dbReference type="CDD" id="cd20557">
    <property type="entry name" value="CYCLIN_ScPCL1-like"/>
    <property type="match status" value="1"/>
</dbReference>
<dbReference type="Pfam" id="PF08613">
    <property type="entry name" value="Cyclin"/>
    <property type="match status" value="1"/>
</dbReference>
<feature type="transmembrane region" description="Helical" evidence="3">
    <location>
        <begin position="211"/>
        <end position="236"/>
    </location>
</feature>
<evidence type="ECO:0000313" key="5">
    <source>
        <dbReference type="Proteomes" id="UP001154078"/>
    </source>
</evidence>
<keyword evidence="3" id="KW-0472">Membrane</keyword>
<reference evidence="4" key="1">
    <citation type="submission" date="2021-12" db="EMBL/GenBank/DDBJ databases">
        <authorList>
            <person name="King R."/>
        </authorList>
    </citation>
    <scope>NUCLEOTIDE SEQUENCE</scope>
</reference>
<dbReference type="InterPro" id="IPR013922">
    <property type="entry name" value="Cyclin_PHO80-like"/>
</dbReference>
<evidence type="ECO:0000256" key="3">
    <source>
        <dbReference type="SAM" id="Phobius"/>
    </source>
</evidence>
<dbReference type="GO" id="GO:0005634">
    <property type="term" value="C:nucleus"/>
    <property type="evidence" value="ECO:0007669"/>
    <property type="project" value="TreeGrafter"/>
</dbReference>
<evidence type="ECO:0000256" key="2">
    <source>
        <dbReference type="ARBA" id="ARBA00040808"/>
    </source>
</evidence>
<evidence type="ECO:0000313" key="4">
    <source>
        <dbReference type="EMBL" id="CAH0554414.1"/>
    </source>
</evidence>
<dbReference type="EMBL" id="OV121135">
    <property type="protein sequence ID" value="CAH0554414.1"/>
    <property type="molecule type" value="Genomic_DNA"/>
</dbReference>
<gene>
    <name evidence="4" type="ORF">MELIAE_LOCUS6012</name>
</gene>
<comment type="similarity">
    <text evidence="1">Belongs to the CNPPD1 family.</text>
</comment>
<dbReference type="GO" id="GO:0000307">
    <property type="term" value="C:cyclin-dependent protein kinase holoenzyme complex"/>
    <property type="evidence" value="ECO:0007669"/>
    <property type="project" value="TreeGrafter"/>
</dbReference>
<protein>
    <recommendedName>
        <fullName evidence="2">Protein CNPPD1</fullName>
    </recommendedName>
</protein>
<name>A0A9P0B3X4_BRAAE</name>
<dbReference type="PANTHER" id="PTHR15615">
    <property type="match status" value="1"/>
</dbReference>
<organism evidence="4 5">
    <name type="scientific">Brassicogethes aeneus</name>
    <name type="common">Rape pollen beetle</name>
    <name type="synonym">Meligethes aeneus</name>
    <dbReference type="NCBI Taxonomy" id="1431903"/>
    <lineage>
        <taxon>Eukaryota</taxon>
        <taxon>Metazoa</taxon>
        <taxon>Ecdysozoa</taxon>
        <taxon>Arthropoda</taxon>
        <taxon>Hexapoda</taxon>
        <taxon>Insecta</taxon>
        <taxon>Pterygota</taxon>
        <taxon>Neoptera</taxon>
        <taxon>Endopterygota</taxon>
        <taxon>Coleoptera</taxon>
        <taxon>Polyphaga</taxon>
        <taxon>Cucujiformia</taxon>
        <taxon>Nitidulidae</taxon>
        <taxon>Meligethinae</taxon>
        <taxon>Brassicogethes</taxon>
    </lineage>
</organism>
<dbReference type="OrthoDB" id="244495at2759"/>
<keyword evidence="3" id="KW-1133">Transmembrane helix</keyword>
<dbReference type="PANTHER" id="PTHR15615:SF108">
    <property type="entry name" value="PROTEIN CNPPD1"/>
    <property type="match status" value="1"/>
</dbReference>
<dbReference type="SUPFAM" id="SSF47954">
    <property type="entry name" value="Cyclin-like"/>
    <property type="match status" value="1"/>
</dbReference>
<keyword evidence="5" id="KW-1185">Reference proteome</keyword>